<evidence type="ECO:0000256" key="8">
    <source>
        <dbReference type="SAM" id="Phobius"/>
    </source>
</evidence>
<evidence type="ECO:0000256" key="5">
    <source>
        <dbReference type="ARBA" id="ARBA00023136"/>
    </source>
</evidence>
<dbReference type="NCBIfam" id="TIGR04056">
    <property type="entry name" value="OMP_RagA_SusC"/>
    <property type="match status" value="1"/>
</dbReference>
<evidence type="ECO:0000256" key="7">
    <source>
        <dbReference type="PROSITE-ProRule" id="PRU01360"/>
    </source>
</evidence>
<protein>
    <submittedName>
        <fullName evidence="10">TonB-dependent receptor</fullName>
    </submittedName>
</protein>
<dbReference type="Pfam" id="PF07715">
    <property type="entry name" value="Plug"/>
    <property type="match status" value="1"/>
</dbReference>
<comment type="caution">
    <text evidence="10">The sequence shown here is derived from an EMBL/GenBank/DDBJ whole genome shotgun (WGS) entry which is preliminary data.</text>
</comment>
<keyword evidence="4 7" id="KW-0812">Transmembrane</keyword>
<dbReference type="InterPro" id="IPR008969">
    <property type="entry name" value="CarboxyPept-like_regulatory"/>
</dbReference>
<evidence type="ECO:0000256" key="6">
    <source>
        <dbReference type="ARBA" id="ARBA00023237"/>
    </source>
</evidence>
<dbReference type="GO" id="GO:0009279">
    <property type="term" value="C:cell outer membrane"/>
    <property type="evidence" value="ECO:0007669"/>
    <property type="project" value="UniProtKB-SubCell"/>
</dbReference>
<dbReference type="Gene3D" id="2.170.130.10">
    <property type="entry name" value="TonB-dependent receptor, plug domain"/>
    <property type="match status" value="1"/>
</dbReference>
<proteinExistence type="inferred from homology"/>
<dbReference type="Gene3D" id="2.40.170.20">
    <property type="entry name" value="TonB-dependent receptor, beta-barrel domain"/>
    <property type="match status" value="1"/>
</dbReference>
<evidence type="ECO:0000256" key="4">
    <source>
        <dbReference type="ARBA" id="ARBA00022692"/>
    </source>
</evidence>
<dbReference type="RefSeq" id="WP_223706733.1">
    <property type="nucleotide sequence ID" value="NZ_JAINUY010000004.1"/>
</dbReference>
<gene>
    <name evidence="10" type="ORF">K6T82_13955</name>
</gene>
<feature type="domain" description="TonB-dependent receptor plug" evidence="9">
    <location>
        <begin position="130"/>
        <end position="234"/>
    </location>
</feature>
<dbReference type="Pfam" id="PF13715">
    <property type="entry name" value="CarbopepD_reg_2"/>
    <property type="match status" value="1"/>
</dbReference>
<dbReference type="InterPro" id="IPR023997">
    <property type="entry name" value="TonB-dep_OMP_SusC/RagA_CS"/>
</dbReference>
<reference evidence="10 11" key="1">
    <citation type="journal article" date="2023" name="Antonie Van Leeuwenhoek">
        <title>Flavobacterium potami sp. nov., a multi-metal resistance genes harbouring bacterium isolated from shallow river silt.</title>
        <authorList>
            <person name="Li S."/>
            <person name="Mao S."/>
            <person name="Mu W."/>
            <person name="Guo B."/>
            <person name="Li C."/>
            <person name="Zhu Q."/>
            <person name="Hou X."/>
            <person name="Zhao Y."/>
            <person name="Wei S."/>
            <person name="Liu H."/>
            <person name="Liu A."/>
        </authorList>
    </citation>
    <scope>NUCLEOTIDE SEQUENCE [LARGE SCALE GENOMIC DNA]</scope>
    <source>
        <strain evidence="10 11">17A</strain>
    </source>
</reference>
<evidence type="ECO:0000313" key="11">
    <source>
        <dbReference type="Proteomes" id="UP001139366"/>
    </source>
</evidence>
<evidence type="ECO:0000256" key="2">
    <source>
        <dbReference type="ARBA" id="ARBA00022448"/>
    </source>
</evidence>
<keyword evidence="6 7" id="KW-0998">Cell outer membrane</keyword>
<comment type="subcellular location">
    <subcellularLocation>
        <location evidence="1 7">Cell outer membrane</location>
        <topology evidence="1 7">Multi-pass membrane protein</topology>
    </subcellularLocation>
</comment>
<keyword evidence="8" id="KW-1133">Transmembrane helix</keyword>
<keyword evidence="2 7" id="KW-0813">Transport</keyword>
<comment type="similarity">
    <text evidence="7">Belongs to the TonB-dependent receptor family.</text>
</comment>
<dbReference type="InterPro" id="IPR012910">
    <property type="entry name" value="Plug_dom"/>
</dbReference>
<evidence type="ECO:0000256" key="1">
    <source>
        <dbReference type="ARBA" id="ARBA00004571"/>
    </source>
</evidence>
<name>A0A9X1HBU2_9FLAO</name>
<evidence type="ECO:0000256" key="3">
    <source>
        <dbReference type="ARBA" id="ARBA00022452"/>
    </source>
</evidence>
<dbReference type="InterPro" id="IPR023996">
    <property type="entry name" value="TonB-dep_OMP_SusC/RagA"/>
</dbReference>
<dbReference type="InterPro" id="IPR039426">
    <property type="entry name" value="TonB-dep_rcpt-like"/>
</dbReference>
<keyword evidence="10" id="KW-0675">Receptor</keyword>
<dbReference type="EMBL" id="JAINUY010000004">
    <property type="protein sequence ID" value="MBZ4035880.1"/>
    <property type="molecule type" value="Genomic_DNA"/>
</dbReference>
<evidence type="ECO:0000259" key="9">
    <source>
        <dbReference type="Pfam" id="PF07715"/>
    </source>
</evidence>
<dbReference type="Proteomes" id="UP001139366">
    <property type="component" value="Unassembled WGS sequence"/>
</dbReference>
<dbReference type="InterPro" id="IPR037066">
    <property type="entry name" value="Plug_dom_sf"/>
</dbReference>
<feature type="transmembrane region" description="Helical" evidence="8">
    <location>
        <begin position="7"/>
        <end position="29"/>
    </location>
</feature>
<dbReference type="SUPFAM" id="SSF56935">
    <property type="entry name" value="Porins"/>
    <property type="match status" value="1"/>
</dbReference>
<sequence length="1018" mass="112183">MITKQQLILYCNLLLPKTHWILAVLMLLFSVNQLSAQGKTITGIVTSAQDNLPLPGVNIMIKGTKTVASTGFDGEYSIKASTGDVLVFSFIGFENKEIAVGSNSKIDAALGEDTNKLNEVVVIGYGSQKKADLTGSVSVVNIESAKKTVTYDAAKMLQGQVPGVTVQSSGEPGGFVNVKIRGITSFSNNNPLFVIDGIMVDSPYDFAPGEIESMQVLKDASSAAIYGVRGANGVVIITTKKGKQGKMDIKFKSIVGLQNVAKKWDLTDRVGYQKITSEAERNRDIRAGVPVSIAPGNDPNSPSYISNVNTDWQKESFQTGVVQNQALTFNGGAENLAYSMNVDYFKNTSYINTPQDYERLSTNLNLNGKKGRFKYGAKLAYTQSDKEIFNEYNAGQTVVSDILGAVPTMPVYDANRLGGYGGTDNLTQRAISMNPIGYNNLINNNGKRNRFIGDIWGEIEIVKGLKYKLDVSYDRTDWENRKFIPPSDLGWYYITTNDEASLDVETGNELRTFLNNLLTYEVTLGKHKIDALAGWIQEKRDYHRINTRGVGYEPGEISMLQYADARNASEYKFTITGVSYISRLNYSYDDRYLVQANFRQDKTSLFSEKNNSASFYSFSGGWKISNEKFWKLPEWISNIKLRGGYGTLGNNTISQYFFASTVNSFAGYDFNNELAPGTTVVAALDPNVKWEKSTNSNVGIELGFLDNDLQFTAEYFIKKSSDLLLGVPLPFSTGAFPASVTTNAGSMKNSGVEFTASYSNHHHKFKYDISANFGTLKNEVTKIGLNGNPIYGAVSKTQVGRSVGEMFAWEAIGIFQNAAEVASSPTQTGAAPGDIKFRDVNGDGIITDADRTFQGVTIPKYGFGFNFSASYSNFDFSMFWQGSGGNKIFNAMYRNLMIGQYTNHHTDELNYWTPTNTNTNIPAPVIGDPNGNSRDSNRFIESGDYVKLQTMEIGYNIPLKDKFIQKAKVYLNGQNLLIISKYKGYDPDFNSDGLISRGYDAGSFPNPRTISLGVEVSF</sequence>
<dbReference type="InterPro" id="IPR036942">
    <property type="entry name" value="Beta-barrel_TonB_sf"/>
</dbReference>
<accession>A0A9X1HBU2</accession>
<keyword evidence="3 7" id="KW-1134">Transmembrane beta strand</keyword>
<keyword evidence="5 7" id="KW-0472">Membrane</keyword>
<evidence type="ECO:0000313" key="10">
    <source>
        <dbReference type="EMBL" id="MBZ4035880.1"/>
    </source>
</evidence>
<dbReference type="PROSITE" id="PS52016">
    <property type="entry name" value="TONB_DEPENDENT_REC_3"/>
    <property type="match status" value="1"/>
</dbReference>
<dbReference type="Gene3D" id="2.60.40.1120">
    <property type="entry name" value="Carboxypeptidase-like, regulatory domain"/>
    <property type="match status" value="1"/>
</dbReference>
<organism evidence="10 11">
    <name type="scientific">Flavobacterium potami</name>
    <dbReference type="NCBI Taxonomy" id="2872310"/>
    <lineage>
        <taxon>Bacteria</taxon>
        <taxon>Pseudomonadati</taxon>
        <taxon>Bacteroidota</taxon>
        <taxon>Flavobacteriia</taxon>
        <taxon>Flavobacteriales</taxon>
        <taxon>Flavobacteriaceae</taxon>
        <taxon>Flavobacterium</taxon>
    </lineage>
</organism>
<dbReference type="NCBIfam" id="TIGR04057">
    <property type="entry name" value="SusC_RagA_signa"/>
    <property type="match status" value="1"/>
</dbReference>
<keyword evidence="11" id="KW-1185">Reference proteome</keyword>
<dbReference type="AlphaFoldDB" id="A0A9X1HBU2"/>
<dbReference type="SUPFAM" id="SSF49464">
    <property type="entry name" value="Carboxypeptidase regulatory domain-like"/>
    <property type="match status" value="1"/>
</dbReference>